<protein>
    <submittedName>
        <fullName evidence="5">Glycosyltransferase, group 2 family protein</fullName>
        <ecNumber evidence="5">2.4.-.-</ecNumber>
    </submittedName>
</protein>
<dbReference type="eggNOG" id="COG0463">
    <property type="taxonomic scope" value="Bacteria"/>
</dbReference>
<dbReference type="Gene3D" id="3.90.550.10">
    <property type="entry name" value="Spore Coat Polysaccharide Biosynthesis Protein SpsA, Chain A"/>
    <property type="match status" value="1"/>
</dbReference>
<dbReference type="EC" id="2.4.-.-" evidence="5"/>
<name>C2ESW8_9LACO</name>
<keyword evidence="3" id="KW-1133">Transmembrane helix</keyword>
<feature type="transmembrane region" description="Helical" evidence="3">
    <location>
        <begin position="303"/>
        <end position="322"/>
    </location>
</feature>
<evidence type="ECO:0000313" key="5">
    <source>
        <dbReference type="EMBL" id="EEJ41000.1"/>
    </source>
</evidence>
<gene>
    <name evidence="5" type="ORF">HMPREF0549_0554</name>
</gene>
<dbReference type="Pfam" id="PF00535">
    <property type="entry name" value="Glycos_transf_2"/>
    <property type="match status" value="1"/>
</dbReference>
<dbReference type="PANTHER" id="PTHR22916">
    <property type="entry name" value="GLYCOSYLTRANSFERASE"/>
    <property type="match status" value="1"/>
</dbReference>
<dbReference type="CDD" id="cd00761">
    <property type="entry name" value="Glyco_tranf_GTA_type"/>
    <property type="match status" value="1"/>
</dbReference>
<dbReference type="Proteomes" id="UP000004483">
    <property type="component" value="Unassembled WGS sequence"/>
</dbReference>
<dbReference type="PATRIC" id="fig|1423814.6.peg.205"/>
<organism evidence="5 6">
    <name type="scientific">Limosilactobacillus vaginalis DSM 5837 = ATCC 49540</name>
    <dbReference type="NCBI Taxonomy" id="1423814"/>
    <lineage>
        <taxon>Bacteria</taxon>
        <taxon>Bacillati</taxon>
        <taxon>Bacillota</taxon>
        <taxon>Bacilli</taxon>
        <taxon>Lactobacillales</taxon>
        <taxon>Lactobacillaceae</taxon>
        <taxon>Limosilactobacillus</taxon>
    </lineage>
</organism>
<dbReference type="GO" id="GO:0016757">
    <property type="term" value="F:glycosyltransferase activity"/>
    <property type="evidence" value="ECO:0007669"/>
    <property type="project" value="UniProtKB-KW"/>
</dbReference>
<keyword evidence="3" id="KW-0472">Membrane</keyword>
<keyword evidence="3" id="KW-0812">Transmembrane</keyword>
<dbReference type="AlphaFoldDB" id="C2ESW8"/>
<evidence type="ECO:0000256" key="3">
    <source>
        <dbReference type="SAM" id="Phobius"/>
    </source>
</evidence>
<dbReference type="HOGENOM" id="CLU_025996_25_0_9"/>
<sequence>MNKEKVSVIVPAYNAEKYICSCIDSIVNQTYKNLQIILIDDGSTDKTLDIFNSYSLRDSRITVFTKENQGIATTRNFGLMKSNGNYIVFVDSDDYIKENMVELLLKSIKENRTDMVMCNSQLVGIDGKPKVRDTRNFKKRFFNSGVWTEKDFWDHLYNGFWGECTVPWGKLYKSTLFKNVRYSDGKTNEDDYILYDLIHGCSISVISEKLYFHRDRENSITNSNGGVGEKYLDGVDAVLLRVDKALLNNQKYLVQYSLNAIPTLMVLQYQCRKSIRYKRIKEDYKTLVKRAKHQRYLSLKSQLMYFCFYYFQIVYYLMYIAYRKL</sequence>
<reference evidence="5 6" key="1">
    <citation type="submission" date="2009-01" db="EMBL/GenBank/DDBJ databases">
        <authorList>
            <person name="Qin X."/>
            <person name="Bachman B."/>
            <person name="Battles P."/>
            <person name="Bell A."/>
            <person name="Bess C."/>
            <person name="Bickham C."/>
            <person name="Chaboub L."/>
            <person name="Chen D."/>
            <person name="Coyle M."/>
            <person name="Deiros D.R."/>
            <person name="Dinh H."/>
            <person name="Forbes L."/>
            <person name="Fowler G."/>
            <person name="Francisco L."/>
            <person name="Fu Q."/>
            <person name="Gubbala S."/>
            <person name="Hale W."/>
            <person name="Han Y."/>
            <person name="Hemphill L."/>
            <person name="Highlander S.K."/>
            <person name="Hirani K."/>
            <person name="Hogues M."/>
            <person name="Jackson L."/>
            <person name="Jakkamsetti A."/>
            <person name="Javaid M."/>
            <person name="Jiang H."/>
            <person name="Korchina V."/>
            <person name="Kovar C."/>
            <person name="Lara F."/>
            <person name="Lee S."/>
            <person name="Mata R."/>
            <person name="Mathew T."/>
            <person name="Moen C."/>
            <person name="Morales K."/>
            <person name="Munidasa M."/>
            <person name="Nazareth L."/>
            <person name="Ngo R."/>
            <person name="Nguyen L."/>
            <person name="Okwuonu G."/>
            <person name="Ongeri F."/>
            <person name="Patil S."/>
            <person name="Petrosino J."/>
            <person name="Pham C."/>
            <person name="Pham P."/>
            <person name="Pu L.-L."/>
            <person name="Puazo M."/>
            <person name="Raj R."/>
            <person name="Reid J."/>
            <person name="Rouhana J."/>
            <person name="Saada N."/>
            <person name="Shang Y."/>
            <person name="Simmons D."/>
            <person name="Thornton R."/>
            <person name="Warren J."/>
            <person name="Weissenberger G."/>
            <person name="Zhang J."/>
            <person name="Zhang L."/>
            <person name="Zhou C."/>
            <person name="Zhu D."/>
            <person name="Muzny D."/>
            <person name="Worley K."/>
            <person name="Gibbs R."/>
        </authorList>
    </citation>
    <scope>NUCLEOTIDE SEQUENCE [LARGE SCALE GENOMIC DNA]</scope>
    <source>
        <strain evidence="5 6">ATCC 49540</strain>
    </source>
</reference>
<comment type="caution">
    <text evidence="5">The sequence shown here is derived from an EMBL/GenBank/DDBJ whole genome shotgun (WGS) entry which is preliminary data.</text>
</comment>
<dbReference type="PANTHER" id="PTHR22916:SF51">
    <property type="entry name" value="GLYCOSYLTRANSFERASE EPSH-RELATED"/>
    <property type="match status" value="1"/>
</dbReference>
<feature type="domain" description="Glycosyltransferase 2-like" evidence="4">
    <location>
        <begin position="7"/>
        <end position="142"/>
    </location>
</feature>
<evidence type="ECO:0000256" key="1">
    <source>
        <dbReference type="ARBA" id="ARBA00022676"/>
    </source>
</evidence>
<accession>C2ESW8</accession>
<dbReference type="SUPFAM" id="SSF53448">
    <property type="entry name" value="Nucleotide-diphospho-sugar transferases"/>
    <property type="match status" value="1"/>
</dbReference>
<keyword evidence="1 5" id="KW-0328">Glycosyltransferase</keyword>
<evidence type="ECO:0000256" key="2">
    <source>
        <dbReference type="ARBA" id="ARBA00022679"/>
    </source>
</evidence>
<evidence type="ECO:0000259" key="4">
    <source>
        <dbReference type="Pfam" id="PF00535"/>
    </source>
</evidence>
<dbReference type="RefSeq" id="WP_003717201.1">
    <property type="nucleotide sequence ID" value="NZ_AZGL01000119.1"/>
</dbReference>
<evidence type="ECO:0000313" key="6">
    <source>
        <dbReference type="Proteomes" id="UP000004483"/>
    </source>
</evidence>
<dbReference type="InterPro" id="IPR001173">
    <property type="entry name" value="Glyco_trans_2-like"/>
</dbReference>
<proteinExistence type="predicted"/>
<dbReference type="EMBL" id="ACGV01000037">
    <property type="protein sequence ID" value="EEJ41000.1"/>
    <property type="molecule type" value="Genomic_DNA"/>
</dbReference>
<dbReference type="InterPro" id="IPR029044">
    <property type="entry name" value="Nucleotide-diphossugar_trans"/>
</dbReference>
<dbReference type="OrthoDB" id="396512at2"/>
<keyword evidence="2 5" id="KW-0808">Transferase</keyword>
<dbReference type="STRING" id="1423814.HMPREF0549_0554"/>